<sequence>MLLFYQYFLAWKSHYLKVILVLINKISNAKNQYLISKLSFFIHFSKLKFIKGIVFSIQIKQKNYHATMKSYQKVSKFFSLCFRLTKILQRLVTSNNIQRIQKSNILAHNHLLKAHVKDFAQTSYIFQDDEKTIKFRIIFAWQSQMCKHHGLKLFTQLYFKKKYFFYLFLDNLWIRKTKKNFYKNSNTK</sequence>
<comment type="caution">
    <text evidence="1">The sequence shown here is derived from an EMBL/GenBank/DDBJ whole genome shotgun (WGS) entry which is preliminary data.</text>
</comment>
<evidence type="ECO:0000313" key="2">
    <source>
        <dbReference type="Proteomes" id="UP000692954"/>
    </source>
</evidence>
<evidence type="ECO:0000313" key="1">
    <source>
        <dbReference type="EMBL" id="CAD8091226.1"/>
    </source>
</evidence>
<gene>
    <name evidence="1" type="ORF">PSON_ATCC_30995.1.T0570145</name>
</gene>
<dbReference type="Proteomes" id="UP000692954">
    <property type="component" value="Unassembled WGS sequence"/>
</dbReference>
<dbReference type="EMBL" id="CAJJDN010000057">
    <property type="protein sequence ID" value="CAD8091226.1"/>
    <property type="molecule type" value="Genomic_DNA"/>
</dbReference>
<protein>
    <submittedName>
        <fullName evidence="1">Uncharacterized protein</fullName>
    </submittedName>
</protein>
<keyword evidence="2" id="KW-1185">Reference proteome</keyword>
<accession>A0A8S1NLA5</accession>
<organism evidence="1 2">
    <name type="scientific">Paramecium sonneborni</name>
    <dbReference type="NCBI Taxonomy" id="65129"/>
    <lineage>
        <taxon>Eukaryota</taxon>
        <taxon>Sar</taxon>
        <taxon>Alveolata</taxon>
        <taxon>Ciliophora</taxon>
        <taxon>Intramacronucleata</taxon>
        <taxon>Oligohymenophorea</taxon>
        <taxon>Peniculida</taxon>
        <taxon>Parameciidae</taxon>
        <taxon>Paramecium</taxon>
    </lineage>
</organism>
<name>A0A8S1NLA5_9CILI</name>
<reference evidence="1" key="1">
    <citation type="submission" date="2021-01" db="EMBL/GenBank/DDBJ databases">
        <authorList>
            <consortium name="Genoscope - CEA"/>
            <person name="William W."/>
        </authorList>
    </citation>
    <scope>NUCLEOTIDE SEQUENCE</scope>
</reference>
<dbReference type="AlphaFoldDB" id="A0A8S1NLA5"/>
<proteinExistence type="predicted"/>